<keyword evidence="1" id="KW-0732">Signal</keyword>
<dbReference type="AlphaFoldDB" id="A0A2U1PQ95"/>
<accession>A0A2U1PQ95</accession>
<sequence length="136" mass="14682">MNNMYAMVLFLVVLASTSSTLCVSSNNDGDQNIFMVVDDQATVHDARIGMSKANPVQIGTFLLEDGKAFKLSRKLSPSKNCVNIDQPCGALDWCCEGLYCDGVFNGRCQTEFCVRTPLPCTKTPCCSGTCLVGFCA</sequence>
<protein>
    <submittedName>
        <fullName evidence="2">Uncharacterized protein</fullName>
    </submittedName>
</protein>
<feature type="signal peptide" evidence="1">
    <location>
        <begin position="1"/>
        <end position="22"/>
    </location>
</feature>
<dbReference type="Proteomes" id="UP000245207">
    <property type="component" value="Unassembled WGS sequence"/>
</dbReference>
<evidence type="ECO:0000313" key="2">
    <source>
        <dbReference type="EMBL" id="PWA87944.1"/>
    </source>
</evidence>
<dbReference type="OrthoDB" id="6062227at2759"/>
<dbReference type="EMBL" id="PKPP01000862">
    <property type="protein sequence ID" value="PWA87944.1"/>
    <property type="molecule type" value="Genomic_DNA"/>
</dbReference>
<comment type="caution">
    <text evidence="2">The sequence shown here is derived from an EMBL/GenBank/DDBJ whole genome shotgun (WGS) entry which is preliminary data.</text>
</comment>
<organism evidence="2 3">
    <name type="scientific">Artemisia annua</name>
    <name type="common">Sweet wormwood</name>
    <dbReference type="NCBI Taxonomy" id="35608"/>
    <lineage>
        <taxon>Eukaryota</taxon>
        <taxon>Viridiplantae</taxon>
        <taxon>Streptophyta</taxon>
        <taxon>Embryophyta</taxon>
        <taxon>Tracheophyta</taxon>
        <taxon>Spermatophyta</taxon>
        <taxon>Magnoliopsida</taxon>
        <taxon>eudicotyledons</taxon>
        <taxon>Gunneridae</taxon>
        <taxon>Pentapetalae</taxon>
        <taxon>asterids</taxon>
        <taxon>campanulids</taxon>
        <taxon>Asterales</taxon>
        <taxon>Asteraceae</taxon>
        <taxon>Asteroideae</taxon>
        <taxon>Anthemideae</taxon>
        <taxon>Artemisiinae</taxon>
        <taxon>Artemisia</taxon>
    </lineage>
</organism>
<evidence type="ECO:0000256" key="1">
    <source>
        <dbReference type="SAM" id="SignalP"/>
    </source>
</evidence>
<keyword evidence="3" id="KW-1185">Reference proteome</keyword>
<proteinExistence type="predicted"/>
<name>A0A2U1PQ95_ARTAN</name>
<feature type="chain" id="PRO_5015637545" evidence="1">
    <location>
        <begin position="23"/>
        <end position="136"/>
    </location>
</feature>
<reference evidence="2 3" key="1">
    <citation type="journal article" date="2018" name="Mol. Plant">
        <title>The genome of Artemisia annua provides insight into the evolution of Asteraceae family and artemisinin biosynthesis.</title>
        <authorList>
            <person name="Shen Q."/>
            <person name="Zhang L."/>
            <person name="Liao Z."/>
            <person name="Wang S."/>
            <person name="Yan T."/>
            <person name="Shi P."/>
            <person name="Liu M."/>
            <person name="Fu X."/>
            <person name="Pan Q."/>
            <person name="Wang Y."/>
            <person name="Lv Z."/>
            <person name="Lu X."/>
            <person name="Zhang F."/>
            <person name="Jiang W."/>
            <person name="Ma Y."/>
            <person name="Chen M."/>
            <person name="Hao X."/>
            <person name="Li L."/>
            <person name="Tang Y."/>
            <person name="Lv G."/>
            <person name="Zhou Y."/>
            <person name="Sun X."/>
            <person name="Brodelius P.E."/>
            <person name="Rose J.K.C."/>
            <person name="Tang K."/>
        </authorList>
    </citation>
    <scope>NUCLEOTIDE SEQUENCE [LARGE SCALE GENOMIC DNA]</scope>
    <source>
        <strain evidence="3">cv. Huhao1</strain>
        <tissue evidence="2">Leaf</tissue>
    </source>
</reference>
<evidence type="ECO:0000313" key="3">
    <source>
        <dbReference type="Proteomes" id="UP000245207"/>
    </source>
</evidence>
<gene>
    <name evidence="2" type="ORF">CTI12_AA124470</name>
</gene>